<gene>
    <name evidence="2" type="ORF">D1825_16015</name>
</gene>
<dbReference type="Proteomes" id="UP000283374">
    <property type="component" value="Unassembled WGS sequence"/>
</dbReference>
<reference evidence="2 3" key="1">
    <citation type="submission" date="2018-08" db="EMBL/GenBank/DDBJ databases">
        <title>Cellulomonas rhizosphaerae sp. nov., a novel actinomycete isolated from soil.</title>
        <authorList>
            <person name="Tian Y."/>
        </authorList>
    </citation>
    <scope>NUCLEOTIDE SEQUENCE [LARGE SCALE GENOMIC DNA]</scope>
    <source>
        <strain evidence="2 3">NEAU-TCZ24</strain>
    </source>
</reference>
<evidence type="ECO:0000313" key="2">
    <source>
        <dbReference type="EMBL" id="RHA37746.1"/>
    </source>
</evidence>
<feature type="region of interest" description="Disordered" evidence="1">
    <location>
        <begin position="194"/>
        <end position="218"/>
    </location>
</feature>
<accession>A0A413RHQ7</accession>
<keyword evidence="3" id="KW-1185">Reference proteome</keyword>
<dbReference type="EMBL" id="QWKP01000220">
    <property type="protein sequence ID" value="RHA37746.1"/>
    <property type="molecule type" value="Genomic_DNA"/>
</dbReference>
<evidence type="ECO:0000256" key="1">
    <source>
        <dbReference type="SAM" id="MobiDB-lite"/>
    </source>
</evidence>
<dbReference type="RefSeq" id="WP_118768420.1">
    <property type="nucleotide sequence ID" value="NZ_QWKP01000220.1"/>
</dbReference>
<evidence type="ECO:0000313" key="3">
    <source>
        <dbReference type="Proteomes" id="UP000283374"/>
    </source>
</evidence>
<comment type="caution">
    <text evidence="2">The sequence shown here is derived from an EMBL/GenBank/DDBJ whole genome shotgun (WGS) entry which is preliminary data.</text>
</comment>
<dbReference type="AlphaFoldDB" id="A0A413RHQ7"/>
<protein>
    <submittedName>
        <fullName evidence="2">Uncharacterized protein</fullName>
    </submittedName>
</protein>
<proteinExistence type="predicted"/>
<name>A0A413RHQ7_9CELL</name>
<dbReference type="OrthoDB" id="3266581at2"/>
<organism evidence="2 3">
    <name type="scientific">Cellulomonas rhizosphaerae</name>
    <dbReference type="NCBI Taxonomy" id="2293719"/>
    <lineage>
        <taxon>Bacteria</taxon>
        <taxon>Bacillati</taxon>
        <taxon>Actinomycetota</taxon>
        <taxon>Actinomycetes</taxon>
        <taxon>Micrococcales</taxon>
        <taxon>Cellulomonadaceae</taxon>
        <taxon>Cellulomonas</taxon>
    </lineage>
</organism>
<sequence>MTGANGFDRLGFSAAFEAEVDPEFPADGDWRRPVYAFDRDGDLQDEFVSRWGPPRIVRVQPAHSPEWIGMFAAGGLGVESGVFATPAPERLCVVVDGLAYLVNVDSPADGAVIAHNQVHQVVASAETSLLLLVRFIDIVALGADGVAWQSPRLAVDDLRVVEVSAAGIHCTGDLLAGDPDSFVVDPESGLVISGPRLEGPPWNPPTRTGRGSWWRRSA</sequence>